<accession>A0A366MDY2</accession>
<dbReference type="SUPFAM" id="SSF51126">
    <property type="entry name" value="Pectin lyase-like"/>
    <property type="match status" value="1"/>
</dbReference>
<protein>
    <recommendedName>
        <fullName evidence="3">Right handed beta helix domain-containing protein</fullName>
    </recommendedName>
</protein>
<dbReference type="InterPro" id="IPR011050">
    <property type="entry name" value="Pectin_lyase_fold/virulence"/>
</dbReference>
<organism evidence="1 2">
    <name type="scientific">Candidatus Methanobinarius endosymbioticus</name>
    <dbReference type="NCBI Taxonomy" id="2006182"/>
    <lineage>
        <taxon>Archaea</taxon>
        <taxon>Methanobacteriati</taxon>
        <taxon>Methanobacteriota</taxon>
        <taxon>Methanomada group</taxon>
        <taxon>Methanobacteria</taxon>
        <taxon>Methanobacteriales</taxon>
        <taxon>Methanobacteriaceae</taxon>
        <taxon>Candidatus Methanobinarius</taxon>
    </lineage>
</organism>
<name>A0A366MDY2_9EURY</name>
<comment type="caution">
    <text evidence="1">The sequence shown here is derived from an EMBL/GenBank/DDBJ whole genome shotgun (WGS) entry which is preliminary data.</text>
</comment>
<evidence type="ECO:0000313" key="2">
    <source>
        <dbReference type="Proteomes" id="UP000253099"/>
    </source>
</evidence>
<evidence type="ECO:0008006" key="3">
    <source>
        <dbReference type="Google" id="ProtNLM"/>
    </source>
</evidence>
<proteinExistence type="predicted"/>
<gene>
    <name evidence="1" type="ORF">ALNOE001_01150</name>
</gene>
<dbReference type="EMBL" id="NIZT01000003">
    <property type="protein sequence ID" value="RBQ24468.1"/>
    <property type="molecule type" value="Genomic_DNA"/>
</dbReference>
<sequence length="134" mass="14911">MKCLKKNYTKILFICTIVLCLSQITTVSAVEFNPNSTLEEIQGFLNDQTANDTHSFAEGDYSFLSNLNITRSIDIIANGVVNIVGDGMSNVFNINTTGIVIKRLNIEKYNIAINSTKGNLIIENNIINNTKKEY</sequence>
<keyword evidence="2" id="KW-1185">Reference proteome</keyword>
<evidence type="ECO:0000313" key="1">
    <source>
        <dbReference type="EMBL" id="RBQ24468.1"/>
    </source>
</evidence>
<dbReference type="AlphaFoldDB" id="A0A366MDY2"/>
<dbReference type="Proteomes" id="UP000253099">
    <property type="component" value="Unassembled WGS sequence"/>
</dbReference>
<reference evidence="1 2" key="1">
    <citation type="submission" date="2018-06" db="EMBL/GenBank/DDBJ databases">
        <title>Genomic insight into two independent archaeal endosymbiosis events.</title>
        <authorList>
            <person name="Lind A.E."/>
            <person name="Lewis W.H."/>
            <person name="Spang A."/>
            <person name="Guy L."/>
            <person name="Embley M.T."/>
            <person name="Ettema T.J.G."/>
        </authorList>
    </citation>
    <scope>NUCLEOTIDE SEQUENCE [LARGE SCALE GENOMIC DNA]</scope>
    <source>
        <strain evidence="1">NOE</strain>
    </source>
</reference>